<dbReference type="Gene3D" id="3.40.50.300">
    <property type="entry name" value="P-loop containing nucleotide triphosphate hydrolases"/>
    <property type="match status" value="1"/>
</dbReference>
<sequence>MLARLCSASLRGLDAEAVDVEVDLSKGLPCWSLVGLGEAAVREARDRVRSALVNSGFEFPLRRITVNLSPADRRKDGSHFDLPIAIGLLIASGQLNVRDITALQQPAPAPLLPLPFMLGELALDGRLNPVSGVLPLIMFARKHGYRDIIVPTGNIDEATAIDDVNIYPAATLLAVARHLSAHTILAKATLKETPPPPIMTADMADVRGQQQARRVLEIAASGAHHLLMTGSPGAGKSMLAQRLPGIMPPLTREQAMDVTRIYSIAGDCSRPPMCLQPPLRQPHHSASDVAMIGGGSNPRPGEISKAHYGLLFLDELAEHRRVVLETLRQPLEDGKVRVARAADSVEFPARFQLIAAMNPCPCGYLGHPSRPCRCNASQINRYLSRISGPLLDRFDLRIHVPPVEHEELARMQQGEPSSAIAKRVMAARDIQYRRLGQGKVNGRMTTREIEHYARPDGEGAKLLDQAMRHFSLSARSYHRILKVARTIADLAASEQINRNHIAEALQYRGEALFEQRAI</sequence>
<evidence type="ECO:0000256" key="1">
    <source>
        <dbReference type="ARBA" id="ARBA00006354"/>
    </source>
</evidence>
<gene>
    <name evidence="3" type="ORF">FEF65_05695</name>
</gene>
<dbReference type="Pfam" id="PF13541">
    <property type="entry name" value="ChlI"/>
    <property type="match status" value="1"/>
</dbReference>
<dbReference type="EMBL" id="VBRY01000004">
    <property type="protein sequence ID" value="TLS67936.1"/>
    <property type="molecule type" value="Genomic_DNA"/>
</dbReference>
<dbReference type="Pfam" id="PF13335">
    <property type="entry name" value="Mg_chelatase_C"/>
    <property type="match status" value="1"/>
</dbReference>
<evidence type="ECO:0000313" key="4">
    <source>
        <dbReference type="Proteomes" id="UP000306585"/>
    </source>
</evidence>
<name>A0A5R9GNK0_9PROT</name>
<dbReference type="AlphaFoldDB" id="A0A5R9GNK0"/>
<dbReference type="SUPFAM" id="SSF52540">
    <property type="entry name" value="P-loop containing nucleoside triphosphate hydrolases"/>
    <property type="match status" value="1"/>
</dbReference>
<dbReference type="InterPro" id="IPR020568">
    <property type="entry name" value="Ribosomal_Su5_D2-typ_SF"/>
</dbReference>
<dbReference type="InterPro" id="IPR000523">
    <property type="entry name" value="Mg_chelatse_chII-like_cat_dom"/>
</dbReference>
<dbReference type="InterPro" id="IPR003593">
    <property type="entry name" value="AAA+_ATPase"/>
</dbReference>
<accession>A0A5R9GNK0</accession>
<proteinExistence type="inferred from homology"/>
<evidence type="ECO:0000259" key="2">
    <source>
        <dbReference type="SMART" id="SM00382"/>
    </source>
</evidence>
<dbReference type="InterPro" id="IPR014721">
    <property type="entry name" value="Ribsml_uS5_D2-typ_fold_subgr"/>
</dbReference>
<dbReference type="GO" id="GO:0005524">
    <property type="term" value="F:ATP binding"/>
    <property type="evidence" value="ECO:0007669"/>
    <property type="project" value="UniProtKB-KW"/>
</dbReference>
<dbReference type="Gene3D" id="3.30.230.10">
    <property type="match status" value="1"/>
</dbReference>
<dbReference type="Pfam" id="PF01078">
    <property type="entry name" value="Mg_chelatase"/>
    <property type="match status" value="1"/>
</dbReference>
<dbReference type="InterPro" id="IPR025158">
    <property type="entry name" value="Mg_chelat-rel_C"/>
</dbReference>
<dbReference type="PANTHER" id="PTHR32039">
    <property type="entry name" value="MAGNESIUM-CHELATASE SUBUNIT CHLI"/>
    <property type="match status" value="1"/>
</dbReference>
<dbReference type="SMART" id="SM00382">
    <property type="entry name" value="AAA"/>
    <property type="match status" value="1"/>
</dbReference>
<dbReference type="SUPFAM" id="SSF54211">
    <property type="entry name" value="Ribosomal protein S5 domain 2-like"/>
    <property type="match status" value="1"/>
</dbReference>
<comment type="similarity">
    <text evidence="1">Belongs to the Mg-chelatase subunits D/I family. ComM subfamily.</text>
</comment>
<keyword evidence="4" id="KW-1185">Reference proteome</keyword>
<dbReference type="CDD" id="cd00009">
    <property type="entry name" value="AAA"/>
    <property type="match status" value="1"/>
</dbReference>
<dbReference type="InterPro" id="IPR045006">
    <property type="entry name" value="CHLI-like"/>
</dbReference>
<dbReference type="Proteomes" id="UP000306585">
    <property type="component" value="Unassembled WGS sequence"/>
</dbReference>
<dbReference type="InterPro" id="IPR004482">
    <property type="entry name" value="Mg_chelat-rel"/>
</dbReference>
<keyword evidence="3" id="KW-0067">ATP-binding</keyword>
<dbReference type="PANTHER" id="PTHR32039:SF7">
    <property type="entry name" value="COMPETENCE PROTEIN COMM"/>
    <property type="match status" value="1"/>
</dbReference>
<keyword evidence="3" id="KW-0547">Nucleotide-binding</keyword>
<dbReference type="NCBIfam" id="TIGR00368">
    <property type="entry name" value="YifB family Mg chelatase-like AAA ATPase"/>
    <property type="match status" value="1"/>
</dbReference>
<evidence type="ECO:0000313" key="3">
    <source>
        <dbReference type="EMBL" id="TLS67936.1"/>
    </source>
</evidence>
<dbReference type="InterPro" id="IPR027417">
    <property type="entry name" value="P-loop_NTPase"/>
</dbReference>
<comment type="caution">
    <text evidence="3">The sequence shown here is derived from an EMBL/GenBank/DDBJ whole genome shotgun (WGS) entry which is preliminary data.</text>
</comment>
<reference evidence="3 4" key="1">
    <citation type="journal article" date="2019" name="Appl. Environ. Microbiol.">
        <title>Environmental Evidence and Genomic Insight of Iron-oxidizing Bacteria Preference Towards More Corrosion Resistant Stainless Steel at Higher Salinities.</title>
        <authorList>
            <person name="Garrison C.E."/>
            <person name="Price K.A."/>
            <person name="Field E.K."/>
        </authorList>
    </citation>
    <scope>NUCLEOTIDE SEQUENCE [LARGE SCALE GENOMIC DNA]</scope>
    <source>
        <strain evidence="3 4">P3</strain>
    </source>
</reference>
<dbReference type="RefSeq" id="WP_138238833.1">
    <property type="nucleotide sequence ID" value="NZ_VBRY01000004.1"/>
</dbReference>
<protein>
    <submittedName>
        <fullName evidence="3">ATP-binding protein</fullName>
    </submittedName>
</protein>
<feature type="domain" description="AAA+ ATPase" evidence="2">
    <location>
        <begin position="222"/>
        <end position="404"/>
    </location>
</feature>
<organism evidence="3 4">
    <name type="scientific">Mariprofundus erugo</name>
    <dbReference type="NCBI Taxonomy" id="2528639"/>
    <lineage>
        <taxon>Bacteria</taxon>
        <taxon>Pseudomonadati</taxon>
        <taxon>Pseudomonadota</taxon>
        <taxon>Candidatius Mariprofundia</taxon>
        <taxon>Mariprofundales</taxon>
        <taxon>Mariprofundaceae</taxon>
        <taxon>Mariprofundus</taxon>
    </lineage>
</organism>